<protein>
    <submittedName>
        <fullName evidence="1">Uncharacterized protein</fullName>
    </submittedName>
</protein>
<gene>
    <name evidence="1" type="ORF">CLV75_3933</name>
</gene>
<dbReference type="Proteomes" id="UP000271700">
    <property type="component" value="Unassembled WGS sequence"/>
</dbReference>
<dbReference type="RefSeq" id="WP_010438234.1">
    <property type="nucleotide sequence ID" value="NZ_AEYW01000004.1"/>
</dbReference>
<proteinExistence type="predicted"/>
<evidence type="ECO:0000313" key="1">
    <source>
        <dbReference type="EMBL" id="RLK00009.1"/>
    </source>
</evidence>
<comment type="caution">
    <text evidence="1">The sequence shown here is derived from an EMBL/GenBank/DDBJ whole genome shotgun (WGS) entry which is preliminary data.</text>
</comment>
<reference evidence="1 2" key="1">
    <citation type="submission" date="2018-10" db="EMBL/GenBank/DDBJ databases">
        <title>Genomic Encyclopedia of Archaeal and Bacterial Type Strains, Phase II (KMG-II): from individual species to whole genera.</title>
        <authorList>
            <person name="Goeker M."/>
        </authorList>
    </citation>
    <scope>NUCLEOTIDE SEQUENCE [LARGE SCALE GENOMIC DNA]</scope>
    <source>
        <strain evidence="1 2">DSM 29317</strain>
    </source>
</reference>
<evidence type="ECO:0000313" key="2">
    <source>
        <dbReference type="Proteomes" id="UP000271700"/>
    </source>
</evidence>
<accession>A0A497YVB0</accession>
<dbReference type="EMBL" id="RCCT01000007">
    <property type="protein sequence ID" value="RLK00009.1"/>
    <property type="molecule type" value="Genomic_DNA"/>
</dbReference>
<sequence>MVVEISETFFLNEVRNLGEDHRKTIENHLRENTQLINEPIFRALWAYVYALKGDYLSVVAQAEAAERLALRRQDCYLLEIIDMSQALRIASIRAHGISEQRDEVLFDGFTTVLPDSRGNRLVDRAVVVCEALAAIIYAETGRQLDVGEDCQIKSVTQLQ</sequence>
<dbReference type="AlphaFoldDB" id="A0A497YVB0"/>
<keyword evidence="2" id="KW-1185">Reference proteome</keyword>
<organism evidence="1 2">
    <name type="scientific">Ruegeria conchae</name>
    <dbReference type="NCBI Taxonomy" id="981384"/>
    <lineage>
        <taxon>Bacteria</taxon>
        <taxon>Pseudomonadati</taxon>
        <taxon>Pseudomonadota</taxon>
        <taxon>Alphaproteobacteria</taxon>
        <taxon>Rhodobacterales</taxon>
        <taxon>Roseobacteraceae</taxon>
        <taxon>Ruegeria</taxon>
    </lineage>
</organism>
<name>A0A497YVB0_9RHOB</name>